<dbReference type="InterPro" id="IPR020518">
    <property type="entry name" value="Tscrpt_reg_PrtN"/>
</dbReference>
<organism evidence="1 2">
    <name type="scientific">Pseudomonas abyssi</name>
    <dbReference type="NCBI Taxonomy" id="170540"/>
    <lineage>
        <taxon>Bacteria</taxon>
        <taxon>Pseudomonadati</taxon>
        <taxon>Pseudomonadota</taxon>
        <taxon>Gammaproteobacteria</taxon>
        <taxon>Pseudomonadales</taxon>
        <taxon>Pseudomonadaceae</taxon>
        <taxon>Pseudomonas</taxon>
    </lineage>
</organism>
<dbReference type="EMBL" id="LMAZ01000001">
    <property type="protein sequence ID" value="RGP57049.1"/>
    <property type="molecule type" value="Genomic_DNA"/>
</dbReference>
<dbReference type="AlphaFoldDB" id="A0A395RB70"/>
<dbReference type="OrthoDB" id="6941516at2"/>
<evidence type="ECO:0000313" key="2">
    <source>
        <dbReference type="Proteomes" id="UP000265411"/>
    </source>
</evidence>
<comment type="caution">
    <text evidence="1">The sequence shown here is derived from an EMBL/GenBank/DDBJ whole genome shotgun (WGS) entry which is preliminary data.</text>
</comment>
<evidence type="ECO:0008006" key="3">
    <source>
        <dbReference type="Google" id="ProtNLM"/>
    </source>
</evidence>
<name>A0A395RB70_9PSED</name>
<keyword evidence="2" id="KW-1185">Reference proteome</keyword>
<gene>
    <name evidence="1" type="ORF">ASB58_06875</name>
</gene>
<evidence type="ECO:0000313" key="1">
    <source>
        <dbReference type="EMBL" id="RGP57049.1"/>
    </source>
</evidence>
<sequence length="82" mass="9769">MTTATLEQLQRRYSLPYLTLTELRVEHFPHIQTDRHLRRLIESGEVNITPKRLHESKRSPLVVPLEELARYLDERLQHRTAA</sequence>
<accession>A0A395RB70</accession>
<dbReference type="RefSeq" id="WP_118129784.1">
    <property type="nucleotide sequence ID" value="NZ_LMAZ01000001.1"/>
</dbReference>
<dbReference type="Proteomes" id="UP000265411">
    <property type="component" value="Unassembled WGS sequence"/>
</dbReference>
<protein>
    <recommendedName>
        <fullName evidence="3">Pyocin activator protein PrtN</fullName>
    </recommendedName>
</protein>
<reference evidence="1 2" key="1">
    <citation type="journal article" date="2018" name="Syst. Appl. Microbiol.">
        <title>Pseudomonas gallaeciensis sp. nov., isolated from crude-oil-contaminated intertidal sand samples after the Prestige oil spill.</title>
        <authorList>
            <person name="Mulet M."/>
            <person name="Sanchez D."/>
            <person name="Rodriguez A.C."/>
            <person name="Nogales B."/>
            <person name="Bosch R."/>
            <person name="Busquets A."/>
            <person name="Gomila M."/>
            <person name="Lalucat J."/>
            <person name="Garcia-Valdes E."/>
        </authorList>
    </citation>
    <scope>NUCLEOTIDE SEQUENCE [LARGE SCALE GENOMIC DNA]</scope>
    <source>
        <strain evidence="1 2">V113</strain>
    </source>
</reference>
<proteinExistence type="predicted"/>
<dbReference type="Pfam" id="PF11112">
    <property type="entry name" value="PyocinActivator"/>
    <property type="match status" value="1"/>
</dbReference>
<dbReference type="GO" id="GO:0006355">
    <property type="term" value="P:regulation of DNA-templated transcription"/>
    <property type="evidence" value="ECO:0007669"/>
    <property type="project" value="InterPro"/>
</dbReference>